<dbReference type="AlphaFoldDB" id="A0A3B0W4D8"/>
<evidence type="ECO:0008006" key="2">
    <source>
        <dbReference type="Google" id="ProtNLM"/>
    </source>
</evidence>
<dbReference type="NCBIfam" id="TIGR03519">
    <property type="entry name" value="T9SS_PorP_fam"/>
    <property type="match status" value="1"/>
</dbReference>
<proteinExistence type="predicted"/>
<reference evidence="1" key="1">
    <citation type="submission" date="2018-06" db="EMBL/GenBank/DDBJ databases">
        <authorList>
            <person name="Zhirakovskaya E."/>
        </authorList>
    </citation>
    <scope>NUCLEOTIDE SEQUENCE</scope>
</reference>
<protein>
    <recommendedName>
        <fullName evidence="2">Type IX secretion system membrane protein PorP/SprF</fullName>
    </recommendedName>
</protein>
<accession>A0A3B0W4D8</accession>
<evidence type="ECO:0000313" key="1">
    <source>
        <dbReference type="EMBL" id="VAW47223.1"/>
    </source>
</evidence>
<organism evidence="1">
    <name type="scientific">hydrothermal vent metagenome</name>
    <dbReference type="NCBI Taxonomy" id="652676"/>
    <lineage>
        <taxon>unclassified sequences</taxon>
        <taxon>metagenomes</taxon>
        <taxon>ecological metagenomes</taxon>
    </lineage>
</organism>
<sequence>MMLKYLHIAKYVSLAILMVTLSIRTHAQDNFYFSQNFQVGPAINPAFTGIDDFLDIKINYRNQWAGFSDSPSTNYFGINGLLKKASTQSYKEYALRISNPDILDSLINISSSFKNNIKHGIGGHVIYDQQGPFEQISGYLNYALHLPIGYKTKLSVGLSVSISNNRIDMSKITLRTDPDAFYQQLIAQGGRNTYLDLNPGFAFYSERWYFSYSAFKAMRNSISSDEILDYDKSIDHNLMMGLRINLNNSTKLLPSVYYKYNNQVTNLWEASVKMMFNEKPWVGVSYRSTDAIVFMAGVYVNNLINISYSYDYITSSLNNNVNGSHEIHLGLMLNKKDLKSPYLW</sequence>
<dbReference type="EMBL" id="UOFC01000129">
    <property type="protein sequence ID" value="VAW47223.1"/>
    <property type="molecule type" value="Genomic_DNA"/>
</dbReference>
<gene>
    <name evidence="1" type="ORF">MNBD_GAMMA03-2059</name>
</gene>
<name>A0A3B0W4D8_9ZZZZ</name>
<dbReference type="InterPro" id="IPR019861">
    <property type="entry name" value="PorP/SprF_Bacteroidetes"/>
</dbReference>
<dbReference type="Pfam" id="PF11751">
    <property type="entry name" value="PorP_SprF"/>
    <property type="match status" value="1"/>
</dbReference>